<keyword evidence="1" id="KW-0596">Phosphopantetheine</keyword>
<dbReference type="GO" id="GO:0004312">
    <property type="term" value="F:fatty acid synthase activity"/>
    <property type="evidence" value="ECO:0007669"/>
    <property type="project" value="TreeGrafter"/>
</dbReference>
<dbReference type="InterPro" id="IPR056501">
    <property type="entry name" value="NAD-bd_HRPKS_sdrA"/>
</dbReference>
<dbReference type="InterPro" id="IPR001227">
    <property type="entry name" value="Ac_transferase_dom_sf"/>
</dbReference>
<dbReference type="Gene3D" id="3.40.366.10">
    <property type="entry name" value="Malonyl-Coenzyme A Acyl Carrier Protein, domain 2"/>
    <property type="match status" value="1"/>
</dbReference>
<dbReference type="EMBL" id="QVQW01000047">
    <property type="protein sequence ID" value="RKU43105.1"/>
    <property type="molecule type" value="Genomic_DNA"/>
</dbReference>
<evidence type="ECO:0000256" key="2">
    <source>
        <dbReference type="ARBA" id="ARBA00022553"/>
    </source>
</evidence>
<feature type="region of interest" description="C-terminal hotdog fold" evidence="6">
    <location>
        <begin position="302"/>
        <end position="458"/>
    </location>
</feature>
<evidence type="ECO:0000256" key="3">
    <source>
        <dbReference type="ARBA" id="ARBA00022679"/>
    </source>
</evidence>
<evidence type="ECO:0000256" key="1">
    <source>
        <dbReference type="ARBA" id="ARBA00022450"/>
    </source>
</evidence>
<dbReference type="Pfam" id="PF21089">
    <property type="entry name" value="PKS_DH_N"/>
    <property type="match status" value="1"/>
</dbReference>
<evidence type="ECO:0000313" key="9">
    <source>
        <dbReference type="EMBL" id="RKU43105.1"/>
    </source>
</evidence>
<dbReference type="InterPro" id="IPR049900">
    <property type="entry name" value="PKS_mFAS_DH"/>
</dbReference>
<dbReference type="Gene3D" id="3.40.50.720">
    <property type="entry name" value="NAD(P)-binding Rossmann-like Domain"/>
    <property type="match status" value="2"/>
</dbReference>
<evidence type="ECO:0000256" key="4">
    <source>
        <dbReference type="ARBA" id="ARBA00023002"/>
    </source>
</evidence>
<dbReference type="CDD" id="cd05195">
    <property type="entry name" value="enoyl_red"/>
    <property type="match status" value="1"/>
</dbReference>
<dbReference type="GO" id="GO:0006633">
    <property type="term" value="P:fatty acid biosynthetic process"/>
    <property type="evidence" value="ECO:0007669"/>
    <property type="project" value="TreeGrafter"/>
</dbReference>
<dbReference type="GO" id="GO:0031177">
    <property type="term" value="F:phosphopantetheine binding"/>
    <property type="evidence" value="ECO:0007669"/>
    <property type="project" value="InterPro"/>
</dbReference>
<dbReference type="InterPro" id="IPR020806">
    <property type="entry name" value="PKS_PP-bd"/>
</dbReference>
<feature type="region of interest" description="N-terminal hotdog fold" evidence="6">
    <location>
        <begin position="145"/>
        <end position="278"/>
    </location>
</feature>
<dbReference type="InterPro" id="IPR011032">
    <property type="entry name" value="GroES-like_sf"/>
</dbReference>
<dbReference type="SUPFAM" id="SSF47336">
    <property type="entry name" value="ACP-like"/>
    <property type="match status" value="1"/>
</dbReference>
<dbReference type="STRING" id="177199.A0A420Y5D5"/>
<reference evidence="9 10" key="1">
    <citation type="submission" date="2018-08" db="EMBL/GenBank/DDBJ databases">
        <title>Draft genome of the lignicolous fungus Coniochaeta pulveracea.</title>
        <authorList>
            <person name="Borstlap C.J."/>
            <person name="De Witt R.N."/>
            <person name="Botha A."/>
            <person name="Volschenk H."/>
        </authorList>
    </citation>
    <scope>NUCLEOTIDE SEQUENCE [LARGE SCALE GENOMIC DNA]</scope>
    <source>
        <strain evidence="9 10">CAB683</strain>
    </source>
</reference>
<keyword evidence="5" id="KW-0511">Multifunctional enzyme</keyword>
<dbReference type="GO" id="GO:0030639">
    <property type="term" value="P:polyketide biosynthetic process"/>
    <property type="evidence" value="ECO:0007669"/>
    <property type="project" value="UniProtKB-ARBA"/>
</dbReference>
<dbReference type="PANTHER" id="PTHR43775">
    <property type="entry name" value="FATTY ACID SYNTHASE"/>
    <property type="match status" value="1"/>
</dbReference>
<dbReference type="InterPro" id="IPR049552">
    <property type="entry name" value="PKS_DH_N"/>
</dbReference>
<keyword evidence="10" id="KW-1185">Reference proteome</keyword>
<dbReference type="PROSITE" id="PS52019">
    <property type="entry name" value="PKS_MFAS_DH"/>
    <property type="match status" value="1"/>
</dbReference>
<protein>
    <submittedName>
        <fullName evidence="9">Uncharacterized protein</fullName>
    </submittedName>
</protein>
<dbReference type="Pfam" id="PF14765">
    <property type="entry name" value="PS-DH"/>
    <property type="match status" value="1"/>
</dbReference>
<dbReference type="InterPro" id="IPR013968">
    <property type="entry name" value="PKS_KR"/>
</dbReference>
<keyword evidence="2" id="KW-0597">Phosphoprotein</keyword>
<dbReference type="Gene3D" id="3.90.180.10">
    <property type="entry name" value="Medium-chain alcohol dehydrogenases, catalytic domain"/>
    <property type="match status" value="1"/>
</dbReference>
<dbReference type="Gene3D" id="3.10.129.110">
    <property type="entry name" value="Polyketide synthase dehydratase"/>
    <property type="match status" value="1"/>
</dbReference>
<comment type="caution">
    <text evidence="9">The sequence shown here is derived from an EMBL/GenBank/DDBJ whole genome shotgun (WGS) entry which is preliminary data.</text>
</comment>
<evidence type="ECO:0000259" key="7">
    <source>
        <dbReference type="PROSITE" id="PS50075"/>
    </source>
</evidence>
<dbReference type="Pfam" id="PF23114">
    <property type="entry name" value="NAD-bd_HRPKS_sdrA"/>
    <property type="match status" value="1"/>
</dbReference>
<dbReference type="PROSITE" id="PS00012">
    <property type="entry name" value="PHOSPHOPANTETHEINE"/>
    <property type="match status" value="1"/>
</dbReference>
<dbReference type="InterPro" id="IPR020843">
    <property type="entry name" value="ER"/>
</dbReference>
<dbReference type="SMART" id="SM00822">
    <property type="entry name" value="PKS_KR"/>
    <property type="match status" value="1"/>
</dbReference>
<dbReference type="SMART" id="SM00826">
    <property type="entry name" value="PKS_DH"/>
    <property type="match status" value="1"/>
</dbReference>
<dbReference type="Pfam" id="PF08659">
    <property type="entry name" value="KR"/>
    <property type="match status" value="1"/>
</dbReference>
<evidence type="ECO:0000259" key="8">
    <source>
        <dbReference type="PROSITE" id="PS52019"/>
    </source>
</evidence>
<dbReference type="SUPFAM" id="SSF52151">
    <property type="entry name" value="FabD/lysophospholipase-like"/>
    <property type="match status" value="1"/>
</dbReference>
<dbReference type="InterPro" id="IPR049551">
    <property type="entry name" value="PKS_DH_C"/>
</dbReference>
<dbReference type="SMART" id="SM00829">
    <property type="entry name" value="PKS_ER"/>
    <property type="match status" value="1"/>
</dbReference>
<evidence type="ECO:0000256" key="5">
    <source>
        <dbReference type="ARBA" id="ARBA00023268"/>
    </source>
</evidence>
<keyword evidence="4" id="KW-0560">Oxidoreductase</keyword>
<dbReference type="SUPFAM" id="SSF51735">
    <property type="entry name" value="NAD(P)-binding Rossmann-fold domains"/>
    <property type="match status" value="2"/>
</dbReference>
<feature type="domain" description="PKS/mFAS DH" evidence="8">
    <location>
        <begin position="145"/>
        <end position="458"/>
    </location>
</feature>
<dbReference type="InterPro" id="IPR036736">
    <property type="entry name" value="ACP-like_sf"/>
</dbReference>
<gene>
    <name evidence="9" type="ORF">DL546_004293</name>
</gene>
<dbReference type="Gene3D" id="1.10.1200.10">
    <property type="entry name" value="ACP-like"/>
    <property type="match status" value="1"/>
</dbReference>
<dbReference type="Proteomes" id="UP000275385">
    <property type="component" value="Unassembled WGS sequence"/>
</dbReference>
<organism evidence="9 10">
    <name type="scientific">Coniochaeta pulveracea</name>
    <dbReference type="NCBI Taxonomy" id="177199"/>
    <lineage>
        <taxon>Eukaryota</taxon>
        <taxon>Fungi</taxon>
        <taxon>Dikarya</taxon>
        <taxon>Ascomycota</taxon>
        <taxon>Pezizomycotina</taxon>
        <taxon>Sordariomycetes</taxon>
        <taxon>Sordariomycetidae</taxon>
        <taxon>Coniochaetales</taxon>
        <taxon>Coniochaetaceae</taxon>
        <taxon>Coniochaeta</taxon>
    </lineage>
</organism>
<feature type="domain" description="Carrier" evidence="7">
    <location>
        <begin position="1309"/>
        <end position="1386"/>
    </location>
</feature>
<dbReference type="InterPro" id="IPR009081">
    <property type="entry name" value="PP-bd_ACP"/>
</dbReference>
<dbReference type="CDD" id="cd05274">
    <property type="entry name" value="KR_FAS_SDR_x"/>
    <property type="match status" value="1"/>
</dbReference>
<dbReference type="Pfam" id="PF23297">
    <property type="entry name" value="ACP_SdgA_C"/>
    <property type="match status" value="1"/>
</dbReference>
<dbReference type="OrthoDB" id="329835at2759"/>
<comment type="caution">
    <text evidence="6">Lacks conserved residue(s) required for the propagation of feature annotation.</text>
</comment>
<dbReference type="InterPro" id="IPR042104">
    <property type="entry name" value="PKS_dehydratase_sf"/>
</dbReference>
<dbReference type="InterPro" id="IPR006162">
    <property type="entry name" value="Ppantetheine_attach_site"/>
</dbReference>
<dbReference type="PROSITE" id="PS50075">
    <property type="entry name" value="CARRIER"/>
    <property type="match status" value="1"/>
</dbReference>
<dbReference type="SMART" id="SM00823">
    <property type="entry name" value="PKS_PP"/>
    <property type="match status" value="1"/>
</dbReference>
<keyword evidence="3" id="KW-0808">Transferase</keyword>
<evidence type="ECO:0000256" key="6">
    <source>
        <dbReference type="PROSITE-ProRule" id="PRU01363"/>
    </source>
</evidence>
<dbReference type="SUPFAM" id="SSF50129">
    <property type="entry name" value="GroES-like"/>
    <property type="match status" value="1"/>
</dbReference>
<dbReference type="GO" id="GO:0016491">
    <property type="term" value="F:oxidoreductase activity"/>
    <property type="evidence" value="ECO:0007669"/>
    <property type="project" value="UniProtKB-KW"/>
</dbReference>
<dbReference type="InterPro" id="IPR016035">
    <property type="entry name" value="Acyl_Trfase/lysoPLipase"/>
</dbReference>
<evidence type="ECO:0000313" key="10">
    <source>
        <dbReference type="Proteomes" id="UP000275385"/>
    </source>
</evidence>
<dbReference type="InterPro" id="IPR057326">
    <property type="entry name" value="KR_dom"/>
</dbReference>
<dbReference type="InterPro" id="IPR036291">
    <property type="entry name" value="NAD(P)-bd_dom_sf"/>
</dbReference>
<dbReference type="InterPro" id="IPR050091">
    <property type="entry name" value="PKS_NRPS_Biosynth_Enz"/>
</dbReference>
<dbReference type="InterPro" id="IPR020807">
    <property type="entry name" value="PKS_DH"/>
</dbReference>
<proteinExistence type="predicted"/>
<accession>A0A420Y5D5</accession>
<sequence length="1389" mass="151924">MAEELGPQYWVDNLTQPVRFATALKALCRDAQPDILIEVGPHAALKGPIMQSLKDLKLPPNTKRPAYLPTLVRGRDATETCLELAGQLFMNGYDGLNFFSMNHERQEVEQPETIPVLYSYPWSRQRCWYESRIAQQHRNKPFPRHDLLGTMADWSADLQPTWRNIIRLDDLPWLRDSRIHERIVFPASAYISMVIEAASQRVKLLGLPDVGVFDLYDVQIKEQIFLEESEGTEILLTFRPCPEGGLDARDEFQIISYEPKRGWTENCHGYAQARPLKATARTTGTFISHSTSRRRPTNPPNDEKRLAGAHYYFNMGSTGVAYPRGFMNLQHVIPDETGAIGTARIQDTRLDMPMGHETPYKLHPSIIHSMIQVADSDMGLTGTGTPRLPRAFHRVRIQLDEGWRRDSGSRYTVQTNTAAGRPESLLVELFDATGPDPETSLVSILGLEHTAVEPPQAESADPEDLCYKTVWEPAAERQLNGVDKGHIQSHDSRVVVISTCTSADALVSKLSTMLQGSTGIKPTTSQLLDVPEYSGFFILVDTAEKSLLSSVTEREWQAVQKLVAGAAGLLWVTCGASKHPINPDANMILGLLRTARSELACTAATLDLDPDSQLGEDGRAELIEDAFRRSVLSNNPQAEMEFAEQDGALQVPRLAVDEELNLRLHREIGSSEPYLQPYRQPGRQLQIKYGRKGKPESLYFDDLAVPEALGEYEIEIVVLASQITSHDAAITSKTHALGCSGSVARIGSKVTNFSVHDKVCALAEGLFSTHIRLPESNLIRVPQTMSLEEAALIPLSYGTAWYSLVNVAHLRQGEKVLIQLDGDYGLAPVYLAQSRGAKVFVAATETCAKATATLRSIRVPVFDPSSFYFAEKIQSATNGHGMDVILTTSSPPWSAQDQERVWATVAPCGRVVQIKGPPDSKRSRADKLDFRDNASYAAVDMAKLASTQPHLVRAVLTDVMQWCWSVQGLNAYQPRYRSISMVKLQDALLSIKEQCLRQVVLVPTDDDQVKVTHPSSNCKLNSEGTHVIVGGTGGLGRSMVRWMVNRGAKHFLLVSRSGGHGEKLQQLLDEVQGKAQVHIRKCDIADSKQVQLLVDNCPKTLPPICGVINAVMALHDNLFEDMTYDQFKATTEGKVAGSWNLHNALCWSGTQEDYFVMLSSAAGIVGSRGQAAYAAASTVLDSFASYLRGKGLPGVSLDLTAVTGAGYIAENAARAEDISKNFAQTISEAQVLALVGLAVSGQTPVQVQTGLKLSPTSTGSLPYYADDARFTNLKAAAIAEMAKTAGSGAEAMTPASFGNAFRTAGSETEAQRVAVQGVLHKLSEVLSVGLADVDAARSMTSYGLDSLTAIEIRNWIARELRANLQILELLTSGCVNDLAALVVSRAAKA</sequence>
<name>A0A420Y5D5_9PEZI</name>
<dbReference type="PANTHER" id="PTHR43775:SF13">
    <property type="entry name" value="POLYKETIDE SYNTHASE 1"/>
    <property type="match status" value="1"/>
</dbReference>